<gene>
    <name evidence="2" type="ORF">NPIL_596741</name>
</gene>
<dbReference type="EMBL" id="BMAW01089424">
    <property type="protein sequence ID" value="GFS39766.1"/>
    <property type="molecule type" value="Genomic_DNA"/>
</dbReference>
<dbReference type="OrthoDB" id="10354805at2759"/>
<evidence type="ECO:0000313" key="3">
    <source>
        <dbReference type="Proteomes" id="UP000887013"/>
    </source>
</evidence>
<sequence>MSQWSCNLTNGEVTCVGCLEPSTKTLQKDIIHLLERGKKVVICRKYAQKSGNRKSIFLWESGPRETGGTFQEEALEQDISADAVDNKPRRRRKETVETSERRKVNKVYHTRKREKKFHFGKVSSKGGKNF</sequence>
<name>A0A8X6M9R7_NEPPI</name>
<evidence type="ECO:0000256" key="1">
    <source>
        <dbReference type="SAM" id="MobiDB-lite"/>
    </source>
</evidence>
<dbReference type="Proteomes" id="UP000887013">
    <property type="component" value="Unassembled WGS sequence"/>
</dbReference>
<evidence type="ECO:0000313" key="2">
    <source>
        <dbReference type="EMBL" id="GFS39766.1"/>
    </source>
</evidence>
<reference evidence="2" key="1">
    <citation type="submission" date="2020-08" db="EMBL/GenBank/DDBJ databases">
        <title>Multicomponent nature underlies the extraordinary mechanical properties of spider dragline silk.</title>
        <authorList>
            <person name="Kono N."/>
            <person name="Nakamura H."/>
            <person name="Mori M."/>
            <person name="Yoshida Y."/>
            <person name="Ohtoshi R."/>
            <person name="Malay A.D."/>
            <person name="Moran D.A.P."/>
            <person name="Tomita M."/>
            <person name="Numata K."/>
            <person name="Arakawa K."/>
        </authorList>
    </citation>
    <scope>NUCLEOTIDE SEQUENCE</scope>
</reference>
<accession>A0A8X6M9R7</accession>
<organism evidence="2 3">
    <name type="scientific">Nephila pilipes</name>
    <name type="common">Giant wood spider</name>
    <name type="synonym">Nephila maculata</name>
    <dbReference type="NCBI Taxonomy" id="299642"/>
    <lineage>
        <taxon>Eukaryota</taxon>
        <taxon>Metazoa</taxon>
        <taxon>Ecdysozoa</taxon>
        <taxon>Arthropoda</taxon>
        <taxon>Chelicerata</taxon>
        <taxon>Arachnida</taxon>
        <taxon>Araneae</taxon>
        <taxon>Araneomorphae</taxon>
        <taxon>Entelegynae</taxon>
        <taxon>Araneoidea</taxon>
        <taxon>Nephilidae</taxon>
        <taxon>Nephila</taxon>
    </lineage>
</organism>
<protein>
    <submittedName>
        <fullName evidence="2">Uncharacterized protein</fullName>
    </submittedName>
</protein>
<proteinExistence type="predicted"/>
<comment type="caution">
    <text evidence="2">The sequence shown here is derived from an EMBL/GenBank/DDBJ whole genome shotgun (WGS) entry which is preliminary data.</text>
</comment>
<keyword evidence="3" id="KW-1185">Reference proteome</keyword>
<feature type="region of interest" description="Disordered" evidence="1">
    <location>
        <begin position="81"/>
        <end position="103"/>
    </location>
</feature>
<dbReference type="AlphaFoldDB" id="A0A8X6M9R7"/>